<sequence>MKMVTTFQYSRNDKGKNARNSRGKHRWIGLNNLPSSPAMISQPDNCSQENQRNSTTT</sequence>
<keyword evidence="3" id="KW-1185">Reference proteome</keyword>
<evidence type="ECO:0000256" key="1">
    <source>
        <dbReference type="SAM" id="MobiDB-lite"/>
    </source>
</evidence>
<feature type="non-terminal residue" evidence="2">
    <location>
        <position position="57"/>
    </location>
</feature>
<comment type="caution">
    <text evidence="2">The sequence shown here is derived from an EMBL/GenBank/DDBJ whole genome shotgun (WGS) entry which is preliminary data.</text>
</comment>
<feature type="compositionally biased region" description="Basic residues" evidence="1">
    <location>
        <begin position="17"/>
        <end position="27"/>
    </location>
</feature>
<evidence type="ECO:0000313" key="2">
    <source>
        <dbReference type="EMBL" id="MCI87068.1"/>
    </source>
</evidence>
<name>A0A392VF91_9FABA</name>
<feature type="compositionally biased region" description="Polar residues" evidence="1">
    <location>
        <begin position="1"/>
        <end position="10"/>
    </location>
</feature>
<evidence type="ECO:0000313" key="3">
    <source>
        <dbReference type="Proteomes" id="UP000265520"/>
    </source>
</evidence>
<dbReference type="EMBL" id="LXQA011156729">
    <property type="protein sequence ID" value="MCI87068.1"/>
    <property type="molecule type" value="Genomic_DNA"/>
</dbReference>
<reference evidence="2 3" key="1">
    <citation type="journal article" date="2018" name="Front. Plant Sci.">
        <title>Red Clover (Trifolium pratense) and Zigzag Clover (T. medium) - A Picture of Genomic Similarities and Differences.</title>
        <authorList>
            <person name="Dluhosova J."/>
            <person name="Istvanek J."/>
            <person name="Nedelnik J."/>
            <person name="Repkova J."/>
        </authorList>
    </citation>
    <scope>NUCLEOTIDE SEQUENCE [LARGE SCALE GENOMIC DNA]</scope>
    <source>
        <strain evidence="3">cv. 10/8</strain>
        <tissue evidence="2">Leaf</tissue>
    </source>
</reference>
<feature type="region of interest" description="Disordered" evidence="1">
    <location>
        <begin position="1"/>
        <end position="57"/>
    </location>
</feature>
<dbReference type="Proteomes" id="UP000265520">
    <property type="component" value="Unassembled WGS sequence"/>
</dbReference>
<accession>A0A392VF91</accession>
<proteinExistence type="predicted"/>
<organism evidence="2 3">
    <name type="scientific">Trifolium medium</name>
    <dbReference type="NCBI Taxonomy" id="97028"/>
    <lineage>
        <taxon>Eukaryota</taxon>
        <taxon>Viridiplantae</taxon>
        <taxon>Streptophyta</taxon>
        <taxon>Embryophyta</taxon>
        <taxon>Tracheophyta</taxon>
        <taxon>Spermatophyta</taxon>
        <taxon>Magnoliopsida</taxon>
        <taxon>eudicotyledons</taxon>
        <taxon>Gunneridae</taxon>
        <taxon>Pentapetalae</taxon>
        <taxon>rosids</taxon>
        <taxon>fabids</taxon>
        <taxon>Fabales</taxon>
        <taxon>Fabaceae</taxon>
        <taxon>Papilionoideae</taxon>
        <taxon>50 kb inversion clade</taxon>
        <taxon>NPAAA clade</taxon>
        <taxon>Hologalegina</taxon>
        <taxon>IRL clade</taxon>
        <taxon>Trifolieae</taxon>
        <taxon>Trifolium</taxon>
    </lineage>
</organism>
<feature type="compositionally biased region" description="Polar residues" evidence="1">
    <location>
        <begin position="32"/>
        <end position="57"/>
    </location>
</feature>
<protein>
    <submittedName>
        <fullName evidence="2">Uncharacterized protein</fullName>
    </submittedName>
</protein>
<dbReference type="AlphaFoldDB" id="A0A392VF91"/>